<dbReference type="InterPro" id="IPR036901">
    <property type="entry name" value="Asp/Orn_carbamoylTrfase_sf"/>
</dbReference>
<dbReference type="EMBL" id="SJPH01000002">
    <property type="protein sequence ID" value="TWT47674.1"/>
    <property type="molecule type" value="Genomic_DNA"/>
</dbReference>
<organism evidence="9 10">
    <name type="scientific">Botrimarina hoheduenensis</name>
    <dbReference type="NCBI Taxonomy" id="2528000"/>
    <lineage>
        <taxon>Bacteria</taxon>
        <taxon>Pseudomonadati</taxon>
        <taxon>Planctomycetota</taxon>
        <taxon>Planctomycetia</taxon>
        <taxon>Pirellulales</taxon>
        <taxon>Lacipirellulaceae</taxon>
        <taxon>Botrimarina</taxon>
    </lineage>
</organism>
<feature type="binding site" evidence="6">
    <location>
        <begin position="128"/>
        <end position="131"/>
    </location>
    <ligand>
        <name>carbamoyl phosphate</name>
        <dbReference type="ChEBI" id="CHEBI:58228"/>
    </ligand>
</feature>
<feature type="binding site" evidence="6">
    <location>
        <position position="101"/>
    </location>
    <ligand>
        <name>carbamoyl phosphate</name>
        <dbReference type="ChEBI" id="CHEBI:58228"/>
    </ligand>
</feature>
<dbReference type="NCBIfam" id="TIGR00658">
    <property type="entry name" value="orni_carb_tr"/>
    <property type="match status" value="1"/>
</dbReference>
<dbReference type="InterPro" id="IPR002292">
    <property type="entry name" value="Orn/put_carbamltrans"/>
</dbReference>
<proteinExistence type="inferred from homology"/>
<dbReference type="FunFam" id="3.40.50.1370:FF:000008">
    <property type="entry name" value="Ornithine carbamoyltransferase"/>
    <property type="match status" value="1"/>
</dbReference>
<dbReference type="EC" id="2.1.3.3" evidence="3 6"/>
<keyword evidence="10" id="KW-1185">Reference proteome</keyword>
<dbReference type="InterPro" id="IPR024904">
    <property type="entry name" value="OTCase_ArgI"/>
</dbReference>
<dbReference type="Pfam" id="PF00185">
    <property type="entry name" value="OTCace"/>
    <property type="match status" value="1"/>
</dbReference>
<keyword evidence="4 6" id="KW-0808">Transferase</keyword>
<dbReference type="GO" id="GO:0042450">
    <property type="term" value="P:L-arginine biosynthetic process via ornithine"/>
    <property type="evidence" value="ECO:0007669"/>
    <property type="project" value="UniProtKB-UniRule"/>
</dbReference>
<dbReference type="InterPro" id="IPR006131">
    <property type="entry name" value="Asp_carbamoyltransf_Asp/Orn-bd"/>
</dbReference>
<accession>A0A5C5WAR7</accession>
<sequence>MRHLVTLEDLSGKDIETIFAISEDLKDKFQRGIREPLLPGRVMALLFEKQSLRTRVSFEACMTHLGGGCMRLGEDTGFGKREGIEEFSRVLSAMVDVIVIRSKKHETVTKVAEHATCSVINGLTDLSHPCQALADLFTLREHRGTLDGAKFAWVGDGNNVAHSLAIGCAKTGVAMTLASPKGYELDPALLARLRKDHPGARLEQTDDPAAAVEGAHAIYTDVWASMGQEAEQAQRESDFAAYQVNEKLMAIAPPESIFMHCLPARRGEEVTAKVIDGPQSVVVPQAGNRMHVQKGILVWLLGAHANDSAAR</sequence>
<dbReference type="GO" id="GO:0005737">
    <property type="term" value="C:cytoplasm"/>
    <property type="evidence" value="ECO:0007669"/>
    <property type="project" value="UniProtKB-SubCell"/>
</dbReference>
<dbReference type="GO" id="GO:0019240">
    <property type="term" value="P:citrulline biosynthetic process"/>
    <property type="evidence" value="ECO:0007669"/>
    <property type="project" value="TreeGrafter"/>
</dbReference>
<dbReference type="InterPro" id="IPR006132">
    <property type="entry name" value="Asp/Orn_carbamoyltranf_P-bd"/>
</dbReference>
<dbReference type="OrthoDB" id="9802587at2"/>
<comment type="subcellular location">
    <subcellularLocation>
        <location evidence="6">Cytoplasm</location>
    </subcellularLocation>
</comment>
<comment type="similarity">
    <text evidence="2 6">Belongs to the aspartate/ornithine carbamoyltransferase superfamily. OTCase family.</text>
</comment>
<evidence type="ECO:0000256" key="6">
    <source>
        <dbReference type="HAMAP-Rule" id="MF_01109"/>
    </source>
</evidence>
<feature type="binding site" evidence="6">
    <location>
        <position position="159"/>
    </location>
    <ligand>
        <name>L-ornithine</name>
        <dbReference type="ChEBI" id="CHEBI:46911"/>
    </ligand>
</feature>
<name>A0A5C5WAR7_9BACT</name>
<evidence type="ECO:0000256" key="5">
    <source>
        <dbReference type="ARBA" id="ARBA00048772"/>
    </source>
</evidence>
<comment type="caution">
    <text evidence="6">Lacks conserved residue(s) required for the propagation of feature annotation.</text>
</comment>
<comment type="catalytic activity">
    <reaction evidence="5 6">
        <text>carbamoyl phosphate + L-ornithine = L-citrulline + phosphate + H(+)</text>
        <dbReference type="Rhea" id="RHEA:19513"/>
        <dbReference type="ChEBI" id="CHEBI:15378"/>
        <dbReference type="ChEBI" id="CHEBI:43474"/>
        <dbReference type="ChEBI" id="CHEBI:46911"/>
        <dbReference type="ChEBI" id="CHEBI:57743"/>
        <dbReference type="ChEBI" id="CHEBI:58228"/>
        <dbReference type="EC" id="2.1.3.3"/>
    </reaction>
</comment>
<dbReference type="PRINTS" id="PR00100">
    <property type="entry name" value="AOTCASE"/>
</dbReference>
<dbReference type="InterPro" id="IPR006130">
    <property type="entry name" value="Asp/Orn_carbamoylTrfase"/>
</dbReference>
<dbReference type="PANTHER" id="PTHR45753:SF3">
    <property type="entry name" value="ORNITHINE TRANSCARBAMYLASE, MITOCHONDRIAL"/>
    <property type="match status" value="1"/>
</dbReference>
<evidence type="ECO:0000256" key="1">
    <source>
        <dbReference type="ARBA" id="ARBA00004975"/>
    </source>
</evidence>
<dbReference type="AlphaFoldDB" id="A0A5C5WAR7"/>
<dbReference type="HAMAP" id="MF_01109">
    <property type="entry name" value="OTCase"/>
    <property type="match status" value="1"/>
</dbReference>
<evidence type="ECO:0000256" key="3">
    <source>
        <dbReference type="ARBA" id="ARBA00013007"/>
    </source>
</evidence>
<feature type="binding site" evidence="6">
    <location>
        <position position="289"/>
    </location>
    <ligand>
        <name>carbamoyl phosphate</name>
        <dbReference type="ChEBI" id="CHEBI:58228"/>
    </ligand>
</feature>
<feature type="binding site" evidence="6">
    <location>
        <position position="221"/>
    </location>
    <ligand>
        <name>L-ornithine</name>
        <dbReference type="ChEBI" id="CHEBI:46911"/>
    </ligand>
</feature>
<evidence type="ECO:0000256" key="4">
    <source>
        <dbReference type="ARBA" id="ARBA00022679"/>
    </source>
</evidence>
<dbReference type="RefSeq" id="WP_146572445.1">
    <property type="nucleotide sequence ID" value="NZ_SJPH01000002.1"/>
</dbReference>
<gene>
    <name evidence="9" type="primary">argF</name>
    <name evidence="9" type="ORF">Pla111_12930</name>
</gene>
<dbReference type="GO" id="GO:0004585">
    <property type="term" value="F:ornithine carbamoyltransferase activity"/>
    <property type="evidence" value="ECO:0007669"/>
    <property type="project" value="UniProtKB-UniRule"/>
</dbReference>
<keyword evidence="6" id="KW-0963">Cytoplasm</keyword>
<evidence type="ECO:0000256" key="2">
    <source>
        <dbReference type="ARBA" id="ARBA00007805"/>
    </source>
</evidence>
<dbReference type="Pfam" id="PF02729">
    <property type="entry name" value="OTCace_N"/>
    <property type="match status" value="1"/>
</dbReference>
<dbReference type="SUPFAM" id="SSF53671">
    <property type="entry name" value="Aspartate/ornithine carbamoyltransferase"/>
    <property type="match status" value="1"/>
</dbReference>
<comment type="pathway">
    <text evidence="1">Amino-acid biosynthesis; L-arginine biosynthesis; L-arginine from L-ornithine and carbamoyl phosphate: step 1/3.</text>
</comment>
<dbReference type="GO" id="GO:0016597">
    <property type="term" value="F:amino acid binding"/>
    <property type="evidence" value="ECO:0007669"/>
    <property type="project" value="InterPro"/>
</dbReference>
<evidence type="ECO:0000259" key="7">
    <source>
        <dbReference type="Pfam" id="PF00185"/>
    </source>
</evidence>
<reference evidence="9 10" key="1">
    <citation type="submission" date="2019-02" db="EMBL/GenBank/DDBJ databases">
        <title>Deep-cultivation of Planctomycetes and their phenomic and genomic characterization uncovers novel biology.</title>
        <authorList>
            <person name="Wiegand S."/>
            <person name="Jogler M."/>
            <person name="Boedeker C."/>
            <person name="Pinto D."/>
            <person name="Vollmers J."/>
            <person name="Rivas-Marin E."/>
            <person name="Kohn T."/>
            <person name="Peeters S.H."/>
            <person name="Heuer A."/>
            <person name="Rast P."/>
            <person name="Oberbeckmann S."/>
            <person name="Bunk B."/>
            <person name="Jeske O."/>
            <person name="Meyerdierks A."/>
            <person name="Storesund J.E."/>
            <person name="Kallscheuer N."/>
            <person name="Luecker S."/>
            <person name="Lage O.M."/>
            <person name="Pohl T."/>
            <person name="Merkel B.J."/>
            <person name="Hornburger P."/>
            <person name="Mueller R.-W."/>
            <person name="Bruemmer F."/>
            <person name="Labrenz M."/>
            <person name="Spormann A.M."/>
            <person name="Op Den Camp H."/>
            <person name="Overmann J."/>
            <person name="Amann R."/>
            <person name="Jetten M.S.M."/>
            <person name="Mascher T."/>
            <person name="Medema M.H."/>
            <person name="Devos D.P."/>
            <person name="Kaster A.-K."/>
            <person name="Ovreas L."/>
            <person name="Rohde M."/>
            <person name="Galperin M.Y."/>
            <person name="Jogler C."/>
        </authorList>
    </citation>
    <scope>NUCLEOTIDE SEQUENCE [LARGE SCALE GENOMIC DNA]</scope>
    <source>
        <strain evidence="9 10">Pla111</strain>
    </source>
</reference>
<evidence type="ECO:0000313" key="9">
    <source>
        <dbReference type="EMBL" id="TWT47674.1"/>
    </source>
</evidence>
<protein>
    <recommendedName>
        <fullName evidence="3 6">Ornithine carbamoyltransferase</fullName>
        <shortName evidence="6">OTCase</shortName>
        <ecNumber evidence="3 6">2.1.3.3</ecNumber>
    </recommendedName>
</protein>
<dbReference type="PANTHER" id="PTHR45753">
    <property type="entry name" value="ORNITHINE CARBAMOYLTRANSFERASE, MITOCHONDRIAL"/>
    <property type="match status" value="1"/>
</dbReference>
<feature type="domain" description="Aspartate/ornithine carbamoyltransferase carbamoyl-P binding" evidence="8">
    <location>
        <begin position="2"/>
        <end position="141"/>
    </location>
</feature>
<dbReference type="Gene3D" id="3.40.50.1370">
    <property type="entry name" value="Aspartate/ornithine carbamoyltransferase"/>
    <property type="match status" value="2"/>
</dbReference>
<evidence type="ECO:0000259" key="8">
    <source>
        <dbReference type="Pfam" id="PF02729"/>
    </source>
</evidence>
<evidence type="ECO:0000313" key="10">
    <source>
        <dbReference type="Proteomes" id="UP000318995"/>
    </source>
</evidence>
<dbReference type="Proteomes" id="UP000318995">
    <property type="component" value="Unassembled WGS sequence"/>
</dbReference>
<comment type="caution">
    <text evidence="9">The sequence shown here is derived from an EMBL/GenBank/DDBJ whole genome shotgun (WGS) entry which is preliminary data.</text>
</comment>
<feature type="domain" description="Aspartate/ornithine carbamoyltransferase Asp/Orn-binding" evidence="7">
    <location>
        <begin position="148"/>
        <end position="300"/>
    </location>
</feature>
<feature type="binding site" evidence="6">
    <location>
        <begin position="261"/>
        <end position="262"/>
    </location>
    <ligand>
        <name>carbamoyl phosphate</name>
        <dbReference type="ChEBI" id="CHEBI:58228"/>
    </ligand>
</feature>
<feature type="binding site" evidence="6">
    <location>
        <begin position="225"/>
        <end position="226"/>
    </location>
    <ligand>
        <name>L-ornithine</name>
        <dbReference type="ChEBI" id="CHEBI:46911"/>
    </ligand>
</feature>
<dbReference type="PRINTS" id="PR00102">
    <property type="entry name" value="OTCASE"/>
</dbReference>
<dbReference type="NCBIfam" id="NF001986">
    <property type="entry name" value="PRK00779.1"/>
    <property type="match status" value="1"/>
</dbReference>